<dbReference type="InterPro" id="IPR053158">
    <property type="entry name" value="CapK_Type1_Caps_Biosynth"/>
</dbReference>
<evidence type="ECO:0000313" key="2">
    <source>
        <dbReference type="Proteomes" id="UP000464624"/>
    </source>
</evidence>
<accession>A0AAD1LZG0</accession>
<dbReference type="SUPFAM" id="SSF56801">
    <property type="entry name" value="Acetyl-CoA synthetase-like"/>
    <property type="match status" value="1"/>
</dbReference>
<dbReference type="Gene3D" id="3.40.50.12780">
    <property type="entry name" value="N-terminal domain of ligase-like"/>
    <property type="match status" value="1"/>
</dbReference>
<dbReference type="InterPro" id="IPR042099">
    <property type="entry name" value="ANL_N_sf"/>
</dbReference>
<dbReference type="PANTHER" id="PTHR36932:SF1">
    <property type="entry name" value="CAPSULAR POLYSACCHARIDE BIOSYNTHESIS PROTEIN"/>
    <property type="match status" value="1"/>
</dbReference>
<proteinExistence type="predicted"/>
<dbReference type="EMBL" id="AP022314">
    <property type="protein sequence ID" value="BBU20346.1"/>
    <property type="molecule type" value="Genomic_DNA"/>
</dbReference>
<dbReference type="RefSeq" id="WP_085195697.1">
    <property type="nucleotide sequence ID" value="NZ_AP022314.1"/>
</dbReference>
<organism evidence="1 2">
    <name type="scientific">Mycobacterium xenopi</name>
    <dbReference type="NCBI Taxonomy" id="1789"/>
    <lineage>
        <taxon>Bacteria</taxon>
        <taxon>Bacillati</taxon>
        <taxon>Actinomycetota</taxon>
        <taxon>Actinomycetes</taxon>
        <taxon>Mycobacteriales</taxon>
        <taxon>Mycobacteriaceae</taxon>
        <taxon>Mycobacterium</taxon>
    </lineage>
</organism>
<protein>
    <recommendedName>
        <fullName evidence="3">Coenzyme F390 synthetase</fullName>
    </recommendedName>
</protein>
<evidence type="ECO:0000313" key="1">
    <source>
        <dbReference type="EMBL" id="BBU20346.1"/>
    </source>
</evidence>
<evidence type="ECO:0008006" key="3">
    <source>
        <dbReference type="Google" id="ProtNLM"/>
    </source>
</evidence>
<dbReference type="PANTHER" id="PTHR36932">
    <property type="entry name" value="CAPSULAR POLYSACCHARIDE BIOSYNTHESIS PROTEIN"/>
    <property type="match status" value="1"/>
</dbReference>
<sequence length="450" mass="50860">MAWPFLTLLAKQRELRRNTKMSRPELEAIKLEKFRRLVRHIKAKSPYYAEIVKEHGINPEICVPQDFPVLTKSMLMANFDRIVTDRKITKHAIAEFLTRSTAPNELLFGEYHVVHTSGTSGEVGYFLYSERDWVQGIAALGRNLAQERPVRKRSGRFRIAYYATATGHHAFVSVMSSATRGIARLLVDRRFFEINSPLPQTVEQLNTFQPEVIGGYTTGLKILAEQQNKGILKVNPIAVTTAAEAMTPADKEIIESAFNCRALNIYGTAEHLVQGLANPDGQTMTLHDDDIIYEIFDDHVLVTNLFNYTQPLIRYRMSDIIRPLAQTHPSSPYLVINSVIGRAEKVPMFTNRDGVDDFISPYTVNGIFVPGITRFQMQMVSKTKFIFKVVLDSSLAATQRAEALAAAEDRLREMLDRKLMDNVAFDVVATDDLPVNPRTRKFQLIVDAPA</sequence>
<dbReference type="AlphaFoldDB" id="A0AAD1LZG0"/>
<gene>
    <name evidence="1" type="ORF">MYXE_01350</name>
</gene>
<dbReference type="Proteomes" id="UP000464624">
    <property type="component" value="Chromosome"/>
</dbReference>
<reference evidence="1 2" key="1">
    <citation type="submission" date="2019-12" db="EMBL/GenBank/DDBJ databases">
        <title>Complete genome sequence of Mycolicibacterium xenopi str. JCM15661T.</title>
        <authorList>
            <person name="Yoshida M."/>
            <person name="Fukano H."/>
            <person name="Asakura T."/>
            <person name="Hoshino Y."/>
        </authorList>
    </citation>
    <scope>NUCLEOTIDE SEQUENCE [LARGE SCALE GENOMIC DNA]</scope>
    <source>
        <strain evidence="1 2">JCM 15661T</strain>
    </source>
</reference>
<name>A0AAD1LZG0_MYCXE</name>
<dbReference type="KEGG" id="mxe:MYXE_01350"/>